<sequence>MAIYKKILLAIDGSQASDQAMAKIASFAMPGAAVRIVHVLEDPLTIYPMINEDFTYIELLREVNMAEGKKLLAQAEAALHAQGYAVQTSLPDLRELGGDIPGALKAEGETWGADLTVLGTHGRRGVRRMLMGSVAEHFVRISERPVLLVHPTEQAAGRLGHEPPAAPEQTGVLKRILVAVDGSELAQSALRQASALAKEHGGEIRALYVNVDPFLAFPLLGVVYFQREPMLQAAADQAANVRKAALDVFDTFGIRGDVQIVDLETRDKRVADLIREVGKRWNASAVVMGSHGLQGMQRLMLGSVAEHYVRIADRPVLIVKS</sequence>
<dbReference type="EMBL" id="JBANDC010000019">
    <property type="protein sequence ID" value="MEM4990024.1"/>
    <property type="molecule type" value="Genomic_DNA"/>
</dbReference>
<comment type="caution">
    <text evidence="3">The sequence shown here is derived from an EMBL/GenBank/DDBJ whole genome shotgun (WGS) entry which is preliminary data.</text>
</comment>
<evidence type="ECO:0000259" key="2">
    <source>
        <dbReference type="Pfam" id="PF00582"/>
    </source>
</evidence>
<evidence type="ECO:0000313" key="3">
    <source>
        <dbReference type="EMBL" id="MEM4990024.1"/>
    </source>
</evidence>
<feature type="domain" description="UspA" evidence="2">
    <location>
        <begin position="4"/>
        <end position="150"/>
    </location>
</feature>
<dbReference type="PANTHER" id="PTHR46268:SF15">
    <property type="entry name" value="UNIVERSAL STRESS PROTEIN HP_0031"/>
    <property type="match status" value="1"/>
</dbReference>
<gene>
    <name evidence="3" type="ORF">V8G57_21730</name>
</gene>
<keyword evidence="4" id="KW-1185">Reference proteome</keyword>
<protein>
    <submittedName>
        <fullName evidence="3">Universal stress protein</fullName>
    </submittedName>
</protein>
<dbReference type="InterPro" id="IPR006016">
    <property type="entry name" value="UspA"/>
</dbReference>
<dbReference type="PANTHER" id="PTHR46268">
    <property type="entry name" value="STRESS RESPONSE PROTEIN NHAX"/>
    <property type="match status" value="1"/>
</dbReference>
<feature type="domain" description="UspA" evidence="2">
    <location>
        <begin position="174"/>
        <end position="320"/>
    </location>
</feature>
<comment type="similarity">
    <text evidence="1">Belongs to the universal stress protein A family.</text>
</comment>
<accession>A0ABU9Q185</accession>
<dbReference type="CDD" id="cd00293">
    <property type="entry name" value="USP-like"/>
    <property type="match status" value="2"/>
</dbReference>
<dbReference type="Proteomes" id="UP001495910">
    <property type="component" value="Unassembled WGS sequence"/>
</dbReference>
<proteinExistence type="inferred from homology"/>
<dbReference type="PRINTS" id="PR01438">
    <property type="entry name" value="UNVRSLSTRESS"/>
</dbReference>
<reference evidence="3 4" key="1">
    <citation type="submission" date="2024-02" db="EMBL/GenBank/DDBJ databases">
        <title>Draft genome sequence of Collimonas sp. strain H4R21, an effective mineral-weathering bacterial strain isolated from the beech rhizosphere.</title>
        <authorList>
            <person name="Morin E."/>
            <person name="Uroz S."/>
            <person name="Leveau J.H.J."/>
            <person name="Kumar R."/>
            <person name="Rey M.W."/>
            <person name="Pham J."/>
        </authorList>
    </citation>
    <scope>NUCLEOTIDE SEQUENCE [LARGE SCALE GENOMIC DNA]</scope>
    <source>
        <strain evidence="3 4">H4R21</strain>
    </source>
</reference>
<dbReference type="SUPFAM" id="SSF52402">
    <property type="entry name" value="Adenine nucleotide alpha hydrolases-like"/>
    <property type="match status" value="2"/>
</dbReference>
<dbReference type="InterPro" id="IPR006015">
    <property type="entry name" value="Universal_stress_UspA"/>
</dbReference>
<dbReference type="Gene3D" id="3.40.50.620">
    <property type="entry name" value="HUPs"/>
    <property type="match status" value="2"/>
</dbReference>
<name>A0ABU9Q185_9BURK</name>
<dbReference type="Pfam" id="PF00582">
    <property type="entry name" value="Usp"/>
    <property type="match status" value="2"/>
</dbReference>
<evidence type="ECO:0000256" key="1">
    <source>
        <dbReference type="ARBA" id="ARBA00008791"/>
    </source>
</evidence>
<dbReference type="InterPro" id="IPR014729">
    <property type="entry name" value="Rossmann-like_a/b/a_fold"/>
</dbReference>
<dbReference type="RefSeq" id="WP_342831165.1">
    <property type="nucleotide sequence ID" value="NZ_JBANDC010000019.1"/>
</dbReference>
<organism evidence="3 4">
    <name type="scientific">Collimonas rhizosphaerae</name>
    <dbReference type="NCBI Taxonomy" id="3126357"/>
    <lineage>
        <taxon>Bacteria</taxon>
        <taxon>Pseudomonadati</taxon>
        <taxon>Pseudomonadota</taxon>
        <taxon>Betaproteobacteria</taxon>
        <taxon>Burkholderiales</taxon>
        <taxon>Oxalobacteraceae</taxon>
        <taxon>Collimonas</taxon>
    </lineage>
</organism>
<evidence type="ECO:0000313" key="4">
    <source>
        <dbReference type="Proteomes" id="UP001495910"/>
    </source>
</evidence>